<dbReference type="Proteomes" id="UP001346149">
    <property type="component" value="Unassembled WGS sequence"/>
</dbReference>
<keyword evidence="5 6" id="KW-0539">Nucleus</keyword>
<organism evidence="8 9">
    <name type="scientific">Trapa natans</name>
    <name type="common">Water chestnut</name>
    <dbReference type="NCBI Taxonomy" id="22666"/>
    <lineage>
        <taxon>Eukaryota</taxon>
        <taxon>Viridiplantae</taxon>
        <taxon>Streptophyta</taxon>
        <taxon>Embryophyta</taxon>
        <taxon>Tracheophyta</taxon>
        <taxon>Spermatophyta</taxon>
        <taxon>Magnoliopsida</taxon>
        <taxon>eudicotyledons</taxon>
        <taxon>Gunneridae</taxon>
        <taxon>Pentapetalae</taxon>
        <taxon>rosids</taxon>
        <taxon>malvids</taxon>
        <taxon>Myrtales</taxon>
        <taxon>Lythraceae</taxon>
        <taxon>Trapa</taxon>
    </lineage>
</organism>
<accession>A0AAN7M9P7</accession>
<dbReference type="PROSITE" id="PS51152">
    <property type="entry name" value="NFYA_HAP2_2"/>
    <property type="match status" value="1"/>
</dbReference>
<dbReference type="InterPro" id="IPR001289">
    <property type="entry name" value="NFYA"/>
</dbReference>
<sequence>MEAVYFKEPEGTLHSPIVQLSSSPHALWTAGYGPQIFQQNLSSVGQKRSVENFAALKQSGQATQQNSNKGSLTQFTISSGDSKNSGDALKSQAALPEYCSQIELGHSQSMMCAKYPCVGPCYGVFSAHGPQLSGRIMLPMDLGANDIPIFVNPKQYHAILKSRQRRAKADLKNKLARARKPYMHESRHLHAMRRPRGLGGRFLNTKSLPRGKGETNLEKDSKEHQLFQPTDSQNSEVLQSDSGTLSSPRETNGSILSLPRSNEVTSSTYYAQEGLGRFQMNLLHPPLHSLPVSGMIDTGHGIGIPSTWVTAAENCRHLKV</sequence>
<comment type="function">
    <text evidence="6">Component of the sequence-specific heterotrimeric transcription factor (NF-Y) which specifically recognizes a 5'-CCAAT-3' box motif found in the promoters of its target genes.</text>
</comment>
<feature type="compositionally biased region" description="Polar residues" evidence="7">
    <location>
        <begin position="59"/>
        <end position="85"/>
    </location>
</feature>
<dbReference type="SMART" id="SM00521">
    <property type="entry name" value="CBF"/>
    <property type="match status" value="1"/>
</dbReference>
<comment type="caution">
    <text evidence="8">The sequence shown here is derived from an EMBL/GenBank/DDBJ whole genome shotgun (WGS) entry which is preliminary data.</text>
</comment>
<evidence type="ECO:0000256" key="1">
    <source>
        <dbReference type="ARBA" id="ARBA00004123"/>
    </source>
</evidence>
<dbReference type="GO" id="GO:0003677">
    <property type="term" value="F:DNA binding"/>
    <property type="evidence" value="ECO:0007669"/>
    <property type="project" value="UniProtKB-KW"/>
</dbReference>
<evidence type="ECO:0000256" key="2">
    <source>
        <dbReference type="ARBA" id="ARBA00023015"/>
    </source>
</evidence>
<keyword evidence="9" id="KW-1185">Reference proteome</keyword>
<dbReference type="GO" id="GO:0005634">
    <property type="term" value="C:nucleus"/>
    <property type="evidence" value="ECO:0007669"/>
    <property type="project" value="UniProtKB-SubCell"/>
</dbReference>
<dbReference type="AlphaFoldDB" id="A0AAN7M9P7"/>
<evidence type="ECO:0000256" key="6">
    <source>
        <dbReference type="RuleBase" id="RU367155"/>
    </source>
</evidence>
<evidence type="ECO:0000256" key="3">
    <source>
        <dbReference type="ARBA" id="ARBA00023125"/>
    </source>
</evidence>
<evidence type="ECO:0000313" key="9">
    <source>
        <dbReference type="Proteomes" id="UP001346149"/>
    </source>
</evidence>
<keyword evidence="4 6" id="KW-0804">Transcription</keyword>
<evidence type="ECO:0000256" key="7">
    <source>
        <dbReference type="SAM" id="MobiDB-lite"/>
    </source>
</evidence>
<feature type="region of interest" description="Disordered" evidence="7">
    <location>
        <begin position="59"/>
        <end position="88"/>
    </location>
</feature>
<feature type="region of interest" description="Disordered" evidence="7">
    <location>
        <begin position="194"/>
        <end position="260"/>
    </location>
</feature>
<dbReference type="PRINTS" id="PR00616">
    <property type="entry name" value="CCAATSUBUNTB"/>
</dbReference>
<comment type="subunit">
    <text evidence="6">Heterotrimer.</text>
</comment>
<dbReference type="Pfam" id="PF02045">
    <property type="entry name" value="CBFB_NFYA"/>
    <property type="match status" value="1"/>
</dbReference>
<proteinExistence type="inferred from homology"/>
<comment type="similarity">
    <text evidence="6">Belongs to the NFYA/HAP2 subunit family.</text>
</comment>
<evidence type="ECO:0000313" key="8">
    <source>
        <dbReference type="EMBL" id="KAK4800909.1"/>
    </source>
</evidence>
<dbReference type="PANTHER" id="PTHR12632">
    <property type="entry name" value="TRANSCRIPTION FACTOR NF-Y ALPHA-RELATED"/>
    <property type="match status" value="1"/>
</dbReference>
<dbReference type="GO" id="GO:0003700">
    <property type="term" value="F:DNA-binding transcription factor activity"/>
    <property type="evidence" value="ECO:0007669"/>
    <property type="project" value="UniProtKB-UniRule"/>
</dbReference>
<gene>
    <name evidence="8" type="ORF">SAY86_021396</name>
</gene>
<comment type="subcellular location">
    <subcellularLocation>
        <location evidence="1 6">Nucleus</location>
    </subcellularLocation>
</comment>
<dbReference type="EMBL" id="JAXQNO010000003">
    <property type="protein sequence ID" value="KAK4800909.1"/>
    <property type="molecule type" value="Genomic_DNA"/>
</dbReference>
<keyword evidence="3 6" id="KW-0238">DNA-binding</keyword>
<keyword evidence="2 6" id="KW-0805">Transcription regulation</keyword>
<reference evidence="8 9" key="1">
    <citation type="journal article" date="2023" name="Hortic Res">
        <title>Pangenome of water caltrop reveals structural variations and asymmetric subgenome divergence after allopolyploidization.</title>
        <authorList>
            <person name="Zhang X."/>
            <person name="Chen Y."/>
            <person name="Wang L."/>
            <person name="Yuan Y."/>
            <person name="Fang M."/>
            <person name="Shi L."/>
            <person name="Lu R."/>
            <person name="Comes H.P."/>
            <person name="Ma Y."/>
            <person name="Chen Y."/>
            <person name="Huang G."/>
            <person name="Zhou Y."/>
            <person name="Zheng Z."/>
            <person name="Qiu Y."/>
        </authorList>
    </citation>
    <scope>NUCLEOTIDE SEQUENCE [LARGE SCALE GENOMIC DNA]</scope>
    <source>
        <strain evidence="8">F231</strain>
    </source>
</reference>
<feature type="compositionally biased region" description="Basic and acidic residues" evidence="7">
    <location>
        <begin position="211"/>
        <end position="225"/>
    </location>
</feature>
<dbReference type="Gene3D" id="6.10.250.2430">
    <property type="match status" value="1"/>
</dbReference>
<evidence type="ECO:0000256" key="5">
    <source>
        <dbReference type="ARBA" id="ARBA00023242"/>
    </source>
</evidence>
<protein>
    <recommendedName>
        <fullName evidence="6">Nuclear transcription factor Y subunit</fullName>
    </recommendedName>
</protein>
<evidence type="ECO:0000256" key="4">
    <source>
        <dbReference type="ARBA" id="ARBA00023163"/>
    </source>
</evidence>
<feature type="compositionally biased region" description="Polar residues" evidence="7">
    <location>
        <begin position="227"/>
        <end position="260"/>
    </location>
</feature>
<name>A0AAN7M9P7_TRANT</name>